<gene>
    <name evidence="4" type="ORF">GO014_16730</name>
</gene>
<proteinExistence type="predicted"/>
<organism evidence="4 5">
    <name type="scientific">Devosia marina</name>
    <dbReference type="NCBI Taxonomy" id="2683198"/>
    <lineage>
        <taxon>Bacteria</taxon>
        <taxon>Pseudomonadati</taxon>
        <taxon>Pseudomonadota</taxon>
        <taxon>Alphaproteobacteria</taxon>
        <taxon>Hyphomicrobiales</taxon>
        <taxon>Devosiaceae</taxon>
        <taxon>Devosia</taxon>
    </lineage>
</organism>
<dbReference type="InterPro" id="IPR000182">
    <property type="entry name" value="GNAT_dom"/>
</dbReference>
<sequence length="143" mass="15922">MDEELERLVRWRLGLIGYVVNPFPEAAVLDDFWRRAWGGPPPRNYGHVLSRSLAHLGAKDGERLVGFVNIAWDGGLHAFILDTAVDAAYRRQGIASELVRLAAKLARDRGAKWLHVDFEPHLEGFYRACGFGPTAAGLMQLSP</sequence>
<keyword evidence="5" id="KW-1185">Reference proteome</keyword>
<dbReference type="GO" id="GO:0005737">
    <property type="term" value="C:cytoplasm"/>
    <property type="evidence" value="ECO:0007669"/>
    <property type="project" value="TreeGrafter"/>
</dbReference>
<dbReference type="CDD" id="cd04301">
    <property type="entry name" value="NAT_SF"/>
    <property type="match status" value="1"/>
</dbReference>
<feature type="domain" description="N-acetyltransferase" evidence="3">
    <location>
        <begin position="15"/>
        <end position="143"/>
    </location>
</feature>
<evidence type="ECO:0000256" key="1">
    <source>
        <dbReference type="ARBA" id="ARBA00022679"/>
    </source>
</evidence>
<comment type="caution">
    <text evidence="4">The sequence shown here is derived from an EMBL/GenBank/DDBJ whole genome shotgun (WGS) entry which is preliminary data.</text>
</comment>
<dbReference type="PANTHER" id="PTHR43626">
    <property type="entry name" value="ACYL-COA N-ACYLTRANSFERASE"/>
    <property type="match status" value="1"/>
</dbReference>
<dbReference type="Pfam" id="PF00583">
    <property type="entry name" value="Acetyltransf_1"/>
    <property type="match status" value="1"/>
</dbReference>
<evidence type="ECO:0000313" key="4">
    <source>
        <dbReference type="EMBL" id="MVT00672.1"/>
    </source>
</evidence>
<protein>
    <submittedName>
        <fullName evidence="4">GNAT family N-acetyltransferase</fullName>
    </submittedName>
</protein>
<dbReference type="AlphaFoldDB" id="A0A7X3K4R9"/>
<dbReference type="SUPFAM" id="SSF55729">
    <property type="entry name" value="Acyl-CoA N-acyltransferases (Nat)"/>
    <property type="match status" value="1"/>
</dbReference>
<accession>A0A7X3K4R9</accession>
<dbReference type="PANTHER" id="PTHR43626:SF4">
    <property type="entry name" value="GCN5-RELATED N-ACETYLTRANSFERASE 2, CHLOROPLASTIC"/>
    <property type="match status" value="1"/>
</dbReference>
<dbReference type="EMBL" id="WQRF01000008">
    <property type="protein sequence ID" value="MVT00672.1"/>
    <property type="molecule type" value="Genomic_DNA"/>
</dbReference>
<dbReference type="Proteomes" id="UP000438106">
    <property type="component" value="Unassembled WGS sequence"/>
</dbReference>
<dbReference type="GO" id="GO:0008080">
    <property type="term" value="F:N-acetyltransferase activity"/>
    <property type="evidence" value="ECO:0007669"/>
    <property type="project" value="InterPro"/>
</dbReference>
<keyword evidence="1 4" id="KW-0808">Transferase</keyword>
<evidence type="ECO:0000259" key="3">
    <source>
        <dbReference type="PROSITE" id="PS51186"/>
    </source>
</evidence>
<dbReference type="InterPro" id="IPR016181">
    <property type="entry name" value="Acyl_CoA_acyltransferase"/>
</dbReference>
<reference evidence="4 5" key="1">
    <citation type="submission" date="2019-12" db="EMBL/GenBank/DDBJ databases">
        <title>Devosia maris sp. nov., isolated from the deep seawater.</title>
        <authorList>
            <person name="Liu Y."/>
        </authorList>
    </citation>
    <scope>NUCLEOTIDE SEQUENCE [LARGE SCALE GENOMIC DNA]</scope>
    <source>
        <strain evidence="4 5">L53-10-65</strain>
    </source>
</reference>
<dbReference type="InterPro" id="IPR045039">
    <property type="entry name" value="NSI-like"/>
</dbReference>
<dbReference type="PROSITE" id="PS51186">
    <property type="entry name" value="GNAT"/>
    <property type="match status" value="1"/>
</dbReference>
<name>A0A7X3K4R9_9HYPH</name>
<dbReference type="Gene3D" id="3.40.630.30">
    <property type="match status" value="1"/>
</dbReference>
<keyword evidence="2" id="KW-0012">Acyltransferase</keyword>
<evidence type="ECO:0000256" key="2">
    <source>
        <dbReference type="ARBA" id="ARBA00023315"/>
    </source>
</evidence>
<evidence type="ECO:0000313" key="5">
    <source>
        <dbReference type="Proteomes" id="UP000438106"/>
    </source>
</evidence>